<sequence length="486" mass="51514">MQSAWTSRLGWIAAGLVLSLLGAWLIAQRGLEAQRAAFETDARIVHRLLSQQVVQHDAVLSTLALLEPERSEALPRLSAIHPRLLSVLARAPGGAWADAALSRAEAASRASGASGRAAMAEGDLASGRYTLVLGAGDGAYALVIALDGLVPEADWPMDRASSPVRVALQWNGQSLPLQAGRPLDRGWRFDFDKVVAAESQPFHVVATRWVGWGELPWLGMATWVLAVLAGLALLAHALRLREARQRAEALLRLGQLGRLNAMGEFAAGLAHELNQPLTAVLASTQAAQRLLADEPPALDTAREAMGRASAQARRAAEVLARLRRGLEPPAGAAASQALDLGACVREALHLLQPEIDRRGVAVRWLSSDPVVVRADPVAIDQIVHNLIANALQAMDRQANGPRELRLSVRREGERAVLDVADTGPGLPPEVLPRLFEPFFSTREGGLGLGLTLSESLAQAQGGRLGAGAAPGGGALFSLNLPRDSDT</sequence>
<dbReference type="GO" id="GO:0005524">
    <property type="term" value="F:ATP binding"/>
    <property type="evidence" value="ECO:0007669"/>
    <property type="project" value="UniProtKB-KW"/>
</dbReference>
<evidence type="ECO:0000256" key="6">
    <source>
        <dbReference type="ARBA" id="ARBA00022777"/>
    </source>
</evidence>
<evidence type="ECO:0000256" key="9">
    <source>
        <dbReference type="SAM" id="Phobius"/>
    </source>
</evidence>
<proteinExistence type="predicted"/>
<dbReference type="PANTHER" id="PTHR43065:SF46">
    <property type="entry name" value="C4-DICARBOXYLATE TRANSPORT SENSOR PROTEIN DCTB"/>
    <property type="match status" value="1"/>
</dbReference>
<dbReference type="RefSeq" id="WP_009516690.1">
    <property type="nucleotide sequence ID" value="NZ_CCAE010000003.1"/>
</dbReference>
<evidence type="ECO:0000256" key="4">
    <source>
        <dbReference type="ARBA" id="ARBA00022679"/>
    </source>
</evidence>
<dbReference type="InterPro" id="IPR003594">
    <property type="entry name" value="HATPase_dom"/>
</dbReference>
<name>A0A1L1PGV7_HYDIT</name>
<dbReference type="InterPro" id="IPR005467">
    <property type="entry name" value="His_kinase_dom"/>
</dbReference>
<dbReference type="PANTHER" id="PTHR43065">
    <property type="entry name" value="SENSOR HISTIDINE KINASE"/>
    <property type="match status" value="1"/>
</dbReference>
<dbReference type="SMART" id="SM00388">
    <property type="entry name" value="HisKA"/>
    <property type="match status" value="1"/>
</dbReference>
<dbReference type="CDD" id="cd00082">
    <property type="entry name" value="HisKA"/>
    <property type="match status" value="1"/>
</dbReference>
<dbReference type="AlphaFoldDB" id="A0A1L1PGV7"/>
<protein>
    <recommendedName>
        <fullName evidence="2">histidine kinase</fullName>
        <ecNumber evidence="2">2.7.13.3</ecNumber>
    </recommendedName>
</protein>
<evidence type="ECO:0000259" key="10">
    <source>
        <dbReference type="PROSITE" id="PS50109"/>
    </source>
</evidence>
<keyword evidence="6 11" id="KW-0418">Kinase</keyword>
<dbReference type="GO" id="GO:0000155">
    <property type="term" value="F:phosphorelay sensor kinase activity"/>
    <property type="evidence" value="ECO:0007669"/>
    <property type="project" value="InterPro"/>
</dbReference>
<keyword evidence="4" id="KW-0808">Transferase</keyword>
<evidence type="ECO:0000256" key="2">
    <source>
        <dbReference type="ARBA" id="ARBA00012438"/>
    </source>
</evidence>
<feature type="transmembrane region" description="Helical" evidence="9">
    <location>
        <begin position="6"/>
        <end position="27"/>
    </location>
</feature>
<evidence type="ECO:0000256" key="3">
    <source>
        <dbReference type="ARBA" id="ARBA00022553"/>
    </source>
</evidence>
<dbReference type="SMART" id="SM00387">
    <property type="entry name" value="HATPase_c"/>
    <property type="match status" value="1"/>
</dbReference>
<dbReference type="Gene3D" id="3.30.565.10">
    <property type="entry name" value="Histidine kinase-like ATPase, C-terminal domain"/>
    <property type="match status" value="1"/>
</dbReference>
<dbReference type="SUPFAM" id="SSF55874">
    <property type="entry name" value="ATPase domain of HSP90 chaperone/DNA topoisomerase II/histidine kinase"/>
    <property type="match status" value="1"/>
</dbReference>
<dbReference type="Proteomes" id="UP000028878">
    <property type="component" value="Unassembled WGS sequence"/>
</dbReference>
<dbReference type="InterPro" id="IPR036097">
    <property type="entry name" value="HisK_dim/P_sf"/>
</dbReference>
<dbReference type="Pfam" id="PF02518">
    <property type="entry name" value="HATPase_c"/>
    <property type="match status" value="1"/>
</dbReference>
<evidence type="ECO:0000256" key="5">
    <source>
        <dbReference type="ARBA" id="ARBA00022741"/>
    </source>
</evidence>
<keyword evidence="9" id="KW-0812">Transmembrane</keyword>
<dbReference type="SUPFAM" id="SSF47384">
    <property type="entry name" value="Homodimeric domain of signal transducing histidine kinase"/>
    <property type="match status" value="1"/>
</dbReference>
<dbReference type="PROSITE" id="PS50109">
    <property type="entry name" value="HIS_KIN"/>
    <property type="match status" value="1"/>
</dbReference>
<keyword evidence="8" id="KW-0902">Two-component regulatory system</keyword>
<dbReference type="PRINTS" id="PR00344">
    <property type="entry name" value="BCTRLSENSOR"/>
</dbReference>
<reference evidence="12" key="1">
    <citation type="submission" date="2014-11" db="EMBL/GenBank/DDBJ databases">
        <title>Draft genome sequence of Hydrogenophaga intermedia S1.</title>
        <authorList>
            <person name="Gan H.M."/>
            <person name="Chew T.H."/>
            <person name="Stolz A."/>
        </authorList>
    </citation>
    <scope>NUCLEOTIDE SEQUENCE [LARGE SCALE GENOMIC DNA]</scope>
    <source>
        <strain evidence="12">S1</strain>
    </source>
</reference>
<keyword evidence="9" id="KW-0472">Membrane</keyword>
<dbReference type="Gene3D" id="1.10.287.130">
    <property type="match status" value="1"/>
</dbReference>
<dbReference type="InterPro" id="IPR004358">
    <property type="entry name" value="Sig_transdc_His_kin-like_C"/>
</dbReference>
<evidence type="ECO:0000256" key="1">
    <source>
        <dbReference type="ARBA" id="ARBA00000085"/>
    </source>
</evidence>
<evidence type="ECO:0000256" key="8">
    <source>
        <dbReference type="ARBA" id="ARBA00023012"/>
    </source>
</evidence>
<comment type="catalytic activity">
    <reaction evidence="1">
        <text>ATP + protein L-histidine = ADP + protein N-phospho-L-histidine.</text>
        <dbReference type="EC" id="2.7.13.3"/>
    </reaction>
</comment>
<feature type="domain" description="Histidine kinase" evidence="10">
    <location>
        <begin position="268"/>
        <end position="484"/>
    </location>
</feature>
<dbReference type="EMBL" id="CCAE010000003">
    <property type="protein sequence ID" value="CDN86197.1"/>
    <property type="molecule type" value="Genomic_DNA"/>
</dbReference>
<dbReference type="InterPro" id="IPR036890">
    <property type="entry name" value="HATPase_C_sf"/>
</dbReference>
<dbReference type="Pfam" id="PF00512">
    <property type="entry name" value="HisKA"/>
    <property type="match status" value="1"/>
</dbReference>
<dbReference type="InterPro" id="IPR003661">
    <property type="entry name" value="HisK_dim/P_dom"/>
</dbReference>
<feature type="transmembrane region" description="Helical" evidence="9">
    <location>
        <begin position="217"/>
        <end position="238"/>
    </location>
</feature>
<dbReference type="EC" id="2.7.13.3" evidence="2"/>
<keyword evidence="5" id="KW-0547">Nucleotide-binding</keyword>
<evidence type="ECO:0000256" key="7">
    <source>
        <dbReference type="ARBA" id="ARBA00022840"/>
    </source>
</evidence>
<evidence type="ECO:0000313" key="11">
    <source>
        <dbReference type="EMBL" id="CDN86197.1"/>
    </source>
</evidence>
<gene>
    <name evidence="11" type="ORF">BN948_00598</name>
</gene>
<keyword evidence="12" id="KW-1185">Reference proteome</keyword>
<accession>A0A1L1PGV7</accession>
<organism evidence="11 12">
    <name type="scientific">Hydrogenophaga intermedia</name>
    <dbReference type="NCBI Taxonomy" id="65786"/>
    <lineage>
        <taxon>Bacteria</taxon>
        <taxon>Pseudomonadati</taxon>
        <taxon>Pseudomonadota</taxon>
        <taxon>Betaproteobacteria</taxon>
        <taxon>Burkholderiales</taxon>
        <taxon>Comamonadaceae</taxon>
        <taxon>Hydrogenophaga</taxon>
    </lineage>
</organism>
<keyword evidence="7" id="KW-0067">ATP-binding</keyword>
<keyword evidence="3" id="KW-0597">Phosphoprotein</keyword>
<evidence type="ECO:0000313" key="12">
    <source>
        <dbReference type="Proteomes" id="UP000028878"/>
    </source>
</evidence>
<keyword evidence="9" id="KW-1133">Transmembrane helix</keyword>